<evidence type="ECO:0000256" key="2">
    <source>
        <dbReference type="ARBA" id="ARBA00013064"/>
    </source>
</evidence>
<accession>A0A410W7L5</accession>
<keyword evidence="6" id="KW-1185">Reference proteome</keyword>
<dbReference type="GO" id="GO:0004725">
    <property type="term" value="F:protein tyrosine phosphatase activity"/>
    <property type="evidence" value="ECO:0007669"/>
    <property type="project" value="UniProtKB-EC"/>
</dbReference>
<dbReference type="InterPro" id="IPR050438">
    <property type="entry name" value="LMW_PTPase"/>
</dbReference>
<dbReference type="InterPro" id="IPR017867">
    <property type="entry name" value="Tyr_phospatase_low_mol_wt"/>
</dbReference>
<dbReference type="Gene3D" id="3.40.50.2300">
    <property type="match status" value="1"/>
</dbReference>
<protein>
    <recommendedName>
        <fullName evidence="2">protein-tyrosine-phosphatase</fullName>
        <ecNumber evidence="2">3.1.3.48</ecNumber>
    </recommendedName>
</protein>
<dbReference type="KEGG" id="cpeg:CPELA_03295"/>
<dbReference type="RefSeq" id="WP_128889450.1">
    <property type="nucleotide sequence ID" value="NZ_BMCX01000001.1"/>
</dbReference>
<dbReference type="PANTHER" id="PTHR11717">
    <property type="entry name" value="LOW MOLECULAR WEIGHT PROTEIN TYROSINE PHOSPHATASE"/>
    <property type="match status" value="1"/>
</dbReference>
<reference evidence="5 6" key="1">
    <citation type="submission" date="2019-01" db="EMBL/GenBank/DDBJ databases">
        <authorList>
            <person name="Ruckert C."/>
            <person name="Busche T."/>
            <person name="Kalinowski J."/>
        </authorList>
    </citation>
    <scope>NUCLEOTIDE SEQUENCE [LARGE SCALE GENOMIC DNA]</scope>
    <source>
        <strain evidence="5 6">136/3</strain>
    </source>
</reference>
<dbReference type="CDD" id="cd16343">
    <property type="entry name" value="LMWPTP"/>
    <property type="match status" value="1"/>
</dbReference>
<dbReference type="SUPFAM" id="SSF52788">
    <property type="entry name" value="Phosphotyrosine protein phosphatases I"/>
    <property type="match status" value="1"/>
</dbReference>
<dbReference type="InterPro" id="IPR036196">
    <property type="entry name" value="Ptyr_pPase_sf"/>
</dbReference>
<dbReference type="EC" id="3.1.3.48" evidence="2"/>
<sequence length="163" mass="18142">MASSTEQLSVVFVCTGNICRSPMADVILQDAVERENLSARVNVSSCGTGGWHIGQGADRRAIQALRQKGYDGTKHRAQQIGDEAEHADLLIALDQGHQKALQQLGYPQQRIRLLRSFDPKADTRDVEDPYYGDAEDFRIARDQILDATPGIIAWIKEQLSEQH</sequence>
<dbReference type="SMART" id="SM00226">
    <property type="entry name" value="LMWPc"/>
    <property type="match status" value="1"/>
</dbReference>
<dbReference type="PRINTS" id="PR00719">
    <property type="entry name" value="LMWPTPASE"/>
</dbReference>
<comment type="similarity">
    <text evidence="1">Belongs to the low molecular weight phosphotyrosine protein phosphatase family.</text>
</comment>
<evidence type="ECO:0000256" key="3">
    <source>
        <dbReference type="ARBA" id="ARBA00022801"/>
    </source>
</evidence>
<dbReference type="OrthoDB" id="9784339at2"/>
<proteinExistence type="inferred from homology"/>
<evidence type="ECO:0000256" key="4">
    <source>
        <dbReference type="ARBA" id="ARBA00022912"/>
    </source>
</evidence>
<dbReference type="Proteomes" id="UP000288929">
    <property type="component" value="Chromosome"/>
</dbReference>
<dbReference type="Pfam" id="PF01451">
    <property type="entry name" value="LMWPc"/>
    <property type="match status" value="1"/>
</dbReference>
<dbReference type="PANTHER" id="PTHR11717:SF7">
    <property type="entry name" value="LOW MOLECULAR WEIGHT PHOSPHOTYROSINE PROTEIN PHOSPHATASE"/>
    <property type="match status" value="1"/>
</dbReference>
<evidence type="ECO:0000313" key="5">
    <source>
        <dbReference type="EMBL" id="QAU51939.1"/>
    </source>
</evidence>
<evidence type="ECO:0000313" key="6">
    <source>
        <dbReference type="Proteomes" id="UP000288929"/>
    </source>
</evidence>
<evidence type="ECO:0000256" key="1">
    <source>
        <dbReference type="ARBA" id="ARBA00011063"/>
    </source>
</evidence>
<keyword evidence="4" id="KW-0904">Protein phosphatase</keyword>
<dbReference type="EMBL" id="CP035299">
    <property type="protein sequence ID" value="QAU51939.1"/>
    <property type="molecule type" value="Genomic_DNA"/>
</dbReference>
<dbReference type="InterPro" id="IPR023485">
    <property type="entry name" value="Ptyr_pPase"/>
</dbReference>
<gene>
    <name evidence="5" type="primary">ptpA</name>
    <name evidence="5" type="ORF">CPELA_03295</name>
</gene>
<dbReference type="AlphaFoldDB" id="A0A410W7L5"/>
<keyword evidence="3 5" id="KW-0378">Hydrolase</keyword>
<organism evidence="5 6">
    <name type="scientific">Corynebacterium pelargi</name>
    <dbReference type="NCBI Taxonomy" id="1471400"/>
    <lineage>
        <taxon>Bacteria</taxon>
        <taxon>Bacillati</taxon>
        <taxon>Actinomycetota</taxon>
        <taxon>Actinomycetes</taxon>
        <taxon>Mycobacteriales</taxon>
        <taxon>Corynebacteriaceae</taxon>
        <taxon>Corynebacterium</taxon>
    </lineage>
</organism>
<name>A0A410W7L5_9CORY</name>